<dbReference type="GO" id="GO:0004519">
    <property type="term" value="F:endonuclease activity"/>
    <property type="evidence" value="ECO:0007669"/>
    <property type="project" value="UniProtKB-KW"/>
</dbReference>
<feature type="region of interest" description="Disordered" evidence="7">
    <location>
        <begin position="89"/>
        <end position="135"/>
    </location>
</feature>
<keyword evidence="11" id="KW-1185">Reference proteome</keyword>
<evidence type="ECO:0000313" key="10">
    <source>
        <dbReference type="EMBL" id="WVZ80435.1"/>
    </source>
</evidence>
<evidence type="ECO:0000256" key="4">
    <source>
        <dbReference type="ARBA" id="ARBA00022759"/>
    </source>
</evidence>
<reference evidence="10 11" key="1">
    <citation type="submission" date="2024-02" db="EMBL/GenBank/DDBJ databases">
        <title>High-quality chromosome-scale genome assembly of Pensacola bahiagrass (Paspalum notatum Flugge var. saurae).</title>
        <authorList>
            <person name="Vega J.M."/>
            <person name="Podio M."/>
            <person name="Orjuela J."/>
            <person name="Siena L.A."/>
            <person name="Pessino S.C."/>
            <person name="Combes M.C."/>
            <person name="Mariac C."/>
            <person name="Albertini E."/>
            <person name="Pupilli F."/>
            <person name="Ortiz J.P.A."/>
            <person name="Leblanc O."/>
        </authorList>
    </citation>
    <scope>NUCLEOTIDE SEQUENCE [LARGE SCALE GENOMIC DNA]</scope>
    <source>
        <strain evidence="10">R1</strain>
        <tissue evidence="10">Leaf</tissue>
    </source>
</reference>
<name>A0AAQ3TZU7_PASNO</name>
<accession>A0AAQ3TZU7</accession>
<dbReference type="SUPFAM" id="SSF56672">
    <property type="entry name" value="DNA/RNA polymerases"/>
    <property type="match status" value="1"/>
</dbReference>
<dbReference type="GO" id="GO:0016787">
    <property type="term" value="F:hydrolase activity"/>
    <property type="evidence" value="ECO:0007669"/>
    <property type="project" value="UniProtKB-KW"/>
</dbReference>
<proteinExistence type="predicted"/>
<dbReference type="Gene3D" id="3.10.20.370">
    <property type="match status" value="1"/>
</dbReference>
<organism evidence="10 11">
    <name type="scientific">Paspalum notatum var. saurae</name>
    <dbReference type="NCBI Taxonomy" id="547442"/>
    <lineage>
        <taxon>Eukaryota</taxon>
        <taxon>Viridiplantae</taxon>
        <taxon>Streptophyta</taxon>
        <taxon>Embryophyta</taxon>
        <taxon>Tracheophyta</taxon>
        <taxon>Spermatophyta</taxon>
        <taxon>Magnoliopsida</taxon>
        <taxon>Liliopsida</taxon>
        <taxon>Poales</taxon>
        <taxon>Poaceae</taxon>
        <taxon>PACMAD clade</taxon>
        <taxon>Panicoideae</taxon>
        <taxon>Andropogonodae</taxon>
        <taxon>Paspaleae</taxon>
        <taxon>Paspalinae</taxon>
        <taxon>Paspalum</taxon>
    </lineage>
</organism>
<sequence length="904" mass="102990">VVDLRCEVLSFRQRERESLGAAWARFNRLTSSGPDLAIPEAMLLQHFVRGLSPGADLCLDLASGGSFSHLKPCEGRKILNKILKKASDLGTLEEQPPQKPPSQNPTEERQITYKPTAPPPSPRIEEIPEPSSRQTERVNLGLTIPPLAPPFSFEDEIFMEFGNASRLPKQDRRFTRASKPSYILPDHREHMKEDLLWLSAAINRDWLEERCLDTKAIKFYPDPSVIPGQVSRLQPQDIIYDPHIGVNIIPKYVMDNHFPVEPLSKSAIRLKWTDGRYLKCKGVLRVVPTTLRDTQVFLDFHVFDIPEGSIPLIAVGIPISALTSSDIYRGRLQLQLGNENINVNIDRSLNAKTEAKPEIDPMEEVMSLSLEEMGQYKSLEEEAISDFSTEEEPLEFEELGESLRPEAPKIELKQLPPGLKYAFLNGKEDKPVIISDKLTESESRQLLSVLEKYSTVLGYSLQDLKGISPNLCTCIPMEFDHEPTREPQLRLNNAMREVVKKEVLKLLHTGIIYPVQDSEWVSPVQVVPKKGGMTVVKNQNNELIPQRTVTGWRMCIDYRKLNTATRKDHFPLPFIDEMLERLANHSFFCYLDGYSGYHQIPIHPEDQSKTTFTCPYGTFAYRRMSFGLCNALAAFQPCMMAIFSDFIENIMEVFMDDFSVYGKSFEQCLENLEKVLQRCKEVDLLPPPTNIKAIQSFLGHARFFRRFIKNFSHIARPLTNLLAKDAPFVFDEECLEAFHKLKEALVTAPIIQPPDWNKPFEIMCDASGYAVGVVLGQTNDKKHHAISYASNTLTGPQLNYSTTEKELLAVVFAIDKFRSYLVGAKVIIYTDHTALKYLLTKKDAKPRLIRWVLLLQEFDIEIRDKKGVENSVADHLSRMKFEETSPLPIDDYMRDDQLLKVTTA</sequence>
<feature type="domain" description="Reverse transcriptase RNase H-like" evidence="9">
    <location>
        <begin position="755"/>
        <end position="858"/>
    </location>
</feature>
<keyword evidence="5" id="KW-0378">Hydrolase</keyword>
<evidence type="ECO:0000256" key="2">
    <source>
        <dbReference type="ARBA" id="ARBA00022695"/>
    </source>
</evidence>
<dbReference type="FunFam" id="3.30.70.270:FF:000020">
    <property type="entry name" value="Transposon Tf2-6 polyprotein-like Protein"/>
    <property type="match status" value="1"/>
</dbReference>
<feature type="non-terminal residue" evidence="10">
    <location>
        <position position="904"/>
    </location>
</feature>
<evidence type="ECO:0000259" key="9">
    <source>
        <dbReference type="Pfam" id="PF17917"/>
    </source>
</evidence>
<dbReference type="Proteomes" id="UP001341281">
    <property type="component" value="Chromosome 06"/>
</dbReference>
<dbReference type="InterPro" id="IPR043502">
    <property type="entry name" value="DNA/RNA_pol_sf"/>
</dbReference>
<evidence type="ECO:0000256" key="6">
    <source>
        <dbReference type="ARBA" id="ARBA00022918"/>
    </source>
</evidence>
<feature type="domain" description="Reverse transcriptase" evidence="8">
    <location>
        <begin position="545"/>
        <end position="684"/>
    </location>
</feature>
<dbReference type="PANTHER" id="PTHR37984:SF5">
    <property type="entry name" value="PROTEIN NYNRIN-LIKE"/>
    <property type="match status" value="1"/>
</dbReference>
<evidence type="ECO:0000313" key="11">
    <source>
        <dbReference type="Proteomes" id="UP001341281"/>
    </source>
</evidence>
<dbReference type="AlphaFoldDB" id="A0AAQ3TZU7"/>
<dbReference type="CDD" id="cd09274">
    <property type="entry name" value="RNase_HI_RT_Ty3"/>
    <property type="match status" value="1"/>
</dbReference>
<evidence type="ECO:0000256" key="3">
    <source>
        <dbReference type="ARBA" id="ARBA00022722"/>
    </source>
</evidence>
<dbReference type="InterPro" id="IPR043128">
    <property type="entry name" value="Rev_trsase/Diguanyl_cyclase"/>
</dbReference>
<evidence type="ECO:0008006" key="12">
    <source>
        <dbReference type="Google" id="ProtNLM"/>
    </source>
</evidence>
<keyword evidence="1" id="KW-0808">Transferase</keyword>
<dbReference type="FunFam" id="3.10.20.370:FF:000001">
    <property type="entry name" value="Retrovirus-related Pol polyprotein from transposon 17.6-like protein"/>
    <property type="match status" value="1"/>
</dbReference>
<dbReference type="CDD" id="cd01647">
    <property type="entry name" value="RT_LTR"/>
    <property type="match status" value="1"/>
</dbReference>
<protein>
    <recommendedName>
        <fullName evidence="12">Reverse transcriptase</fullName>
    </recommendedName>
</protein>
<evidence type="ECO:0000259" key="8">
    <source>
        <dbReference type="Pfam" id="PF00078"/>
    </source>
</evidence>
<evidence type="ECO:0000256" key="5">
    <source>
        <dbReference type="ARBA" id="ARBA00022801"/>
    </source>
</evidence>
<keyword evidence="6" id="KW-0695">RNA-directed DNA polymerase</keyword>
<keyword evidence="4" id="KW-0255">Endonuclease</keyword>
<dbReference type="InterPro" id="IPR041373">
    <property type="entry name" value="RT_RNaseH"/>
</dbReference>
<dbReference type="Pfam" id="PF00078">
    <property type="entry name" value="RVT_1"/>
    <property type="match status" value="1"/>
</dbReference>
<dbReference type="Gene3D" id="3.10.10.10">
    <property type="entry name" value="HIV Type 1 Reverse Transcriptase, subunit A, domain 1"/>
    <property type="match status" value="1"/>
</dbReference>
<keyword evidence="2" id="KW-0548">Nucleotidyltransferase</keyword>
<dbReference type="EMBL" id="CP144750">
    <property type="protein sequence ID" value="WVZ80435.1"/>
    <property type="molecule type" value="Genomic_DNA"/>
</dbReference>
<keyword evidence="3" id="KW-0540">Nuclease</keyword>
<dbReference type="Gene3D" id="3.30.70.270">
    <property type="match status" value="1"/>
</dbReference>
<dbReference type="GO" id="GO:0003964">
    <property type="term" value="F:RNA-directed DNA polymerase activity"/>
    <property type="evidence" value="ECO:0007669"/>
    <property type="project" value="UniProtKB-KW"/>
</dbReference>
<dbReference type="InterPro" id="IPR000477">
    <property type="entry name" value="RT_dom"/>
</dbReference>
<dbReference type="PANTHER" id="PTHR37984">
    <property type="entry name" value="PROTEIN CBG26694"/>
    <property type="match status" value="1"/>
</dbReference>
<dbReference type="InterPro" id="IPR050951">
    <property type="entry name" value="Retrovirus_Pol_polyprotein"/>
</dbReference>
<evidence type="ECO:0000256" key="1">
    <source>
        <dbReference type="ARBA" id="ARBA00022679"/>
    </source>
</evidence>
<dbReference type="Pfam" id="PF17917">
    <property type="entry name" value="RT_RNaseH"/>
    <property type="match status" value="1"/>
</dbReference>
<evidence type="ECO:0000256" key="7">
    <source>
        <dbReference type="SAM" id="MobiDB-lite"/>
    </source>
</evidence>
<gene>
    <name evidence="10" type="ORF">U9M48_027908</name>
</gene>